<proteinExistence type="predicted"/>
<protein>
    <submittedName>
        <fullName evidence="1">Uncharacterized protein</fullName>
    </submittedName>
</protein>
<sequence length="177" mass="21008">MSNDSDNECAHSLYITMIEASLTKGINIDYEVIRRAFDRFDPFFNSMAFTNSNQFCLMCISAFDQTGNMELQETAEYIYQKYNYQRAARNSEETAIVTIKLIQIKIRKNGNIEAEDSETLILMKRDFPYKDQPELHFCAIVLLMNKTEAAYTFREFQMQRQEYYRKLPIYHLYSQLQ</sequence>
<organism evidence="1 2">
    <name type="scientific">Paenibacillus marchantiophytorum</name>
    <dbReference type="NCBI Taxonomy" id="1619310"/>
    <lineage>
        <taxon>Bacteria</taxon>
        <taxon>Bacillati</taxon>
        <taxon>Bacillota</taxon>
        <taxon>Bacilli</taxon>
        <taxon>Bacillales</taxon>
        <taxon>Paenibacillaceae</taxon>
        <taxon>Paenibacillus</taxon>
    </lineage>
</organism>
<accession>A0ABQ2BRZ5</accession>
<gene>
    <name evidence="1" type="ORF">GCM10008018_08690</name>
</gene>
<dbReference type="EMBL" id="BMHE01000003">
    <property type="protein sequence ID" value="GGI44757.1"/>
    <property type="molecule type" value="Genomic_DNA"/>
</dbReference>
<keyword evidence="2" id="KW-1185">Reference proteome</keyword>
<evidence type="ECO:0000313" key="2">
    <source>
        <dbReference type="Proteomes" id="UP000615455"/>
    </source>
</evidence>
<dbReference type="Proteomes" id="UP000615455">
    <property type="component" value="Unassembled WGS sequence"/>
</dbReference>
<reference evidence="2" key="1">
    <citation type="journal article" date="2019" name="Int. J. Syst. Evol. Microbiol.">
        <title>The Global Catalogue of Microorganisms (GCM) 10K type strain sequencing project: providing services to taxonomists for standard genome sequencing and annotation.</title>
        <authorList>
            <consortium name="The Broad Institute Genomics Platform"/>
            <consortium name="The Broad Institute Genome Sequencing Center for Infectious Disease"/>
            <person name="Wu L."/>
            <person name="Ma J."/>
        </authorList>
    </citation>
    <scope>NUCLEOTIDE SEQUENCE [LARGE SCALE GENOMIC DNA]</scope>
    <source>
        <strain evidence="2">CGMCC 1.15043</strain>
    </source>
</reference>
<name>A0ABQ2BRZ5_9BACL</name>
<comment type="caution">
    <text evidence="1">The sequence shown here is derived from an EMBL/GenBank/DDBJ whole genome shotgun (WGS) entry which is preliminary data.</text>
</comment>
<evidence type="ECO:0000313" key="1">
    <source>
        <dbReference type="EMBL" id="GGI44757.1"/>
    </source>
</evidence>